<sequence>MLVSEGDLTEQKRIGKSDLSRLQLAAGSAIMKLAQEPCYHEIITPEQFQLCALVINDECYQVRQIFAQKLHKALVKLLLPLERAHTRLCLLKNISIRREYIKQNPMATEKLLSLFCKTWIHKSHFRTHTLCLENYRNCYFFFHRPRIL</sequence>
<dbReference type="AlphaFoldDB" id="A0A2K6LI03"/>
<reference evidence="1" key="3">
    <citation type="submission" date="2025-09" db="UniProtKB">
        <authorList>
            <consortium name="Ensembl"/>
        </authorList>
    </citation>
    <scope>IDENTIFICATION</scope>
</reference>
<dbReference type="Pfam" id="PF20168">
    <property type="entry name" value="PDS5"/>
    <property type="match status" value="1"/>
</dbReference>
<reference evidence="1 2" key="1">
    <citation type="submission" date="2016-06" db="EMBL/GenBank/DDBJ databases">
        <title>Genome of Rhinopithecus bieti.</title>
        <authorList>
            <person name="Wu"/>
            <person name="C.-I. and Zhang"/>
            <person name="Y."/>
        </authorList>
    </citation>
    <scope>NUCLEOTIDE SEQUENCE</scope>
</reference>
<dbReference type="Proteomes" id="UP000233180">
    <property type="component" value="Unassembled WGS sequence"/>
</dbReference>
<evidence type="ECO:0000313" key="2">
    <source>
        <dbReference type="Proteomes" id="UP000233180"/>
    </source>
</evidence>
<reference evidence="1" key="2">
    <citation type="submission" date="2025-08" db="UniProtKB">
        <authorList>
            <consortium name="Ensembl"/>
        </authorList>
    </citation>
    <scope>IDENTIFICATION</scope>
</reference>
<protein>
    <submittedName>
        <fullName evidence="1">Uncharacterized protein</fullName>
    </submittedName>
</protein>
<proteinExistence type="predicted"/>
<dbReference type="Ensembl" id="ENSRBIT00000047054.1">
    <property type="protein sequence ID" value="ENSRBIP00000023161.1"/>
    <property type="gene ID" value="ENSRBIG00000035497.1"/>
</dbReference>
<keyword evidence="2" id="KW-1185">Reference proteome</keyword>
<organism evidence="1 2">
    <name type="scientific">Rhinopithecus bieti</name>
    <name type="common">Black snub-nosed monkey</name>
    <name type="synonym">Pygathrix bieti</name>
    <dbReference type="NCBI Taxonomy" id="61621"/>
    <lineage>
        <taxon>Eukaryota</taxon>
        <taxon>Metazoa</taxon>
        <taxon>Chordata</taxon>
        <taxon>Craniata</taxon>
        <taxon>Vertebrata</taxon>
        <taxon>Euteleostomi</taxon>
        <taxon>Mammalia</taxon>
        <taxon>Eutheria</taxon>
        <taxon>Euarchontoglires</taxon>
        <taxon>Primates</taxon>
        <taxon>Haplorrhini</taxon>
        <taxon>Catarrhini</taxon>
        <taxon>Cercopithecidae</taxon>
        <taxon>Colobinae</taxon>
        <taxon>Rhinopithecus</taxon>
    </lineage>
</organism>
<name>A0A2K6LI03_RHIBE</name>
<accession>A0A2K6LI03</accession>
<dbReference type="GeneTree" id="ENSGT00940000155155"/>
<evidence type="ECO:0000313" key="1">
    <source>
        <dbReference type="Ensembl" id="ENSRBIP00000023161.1"/>
    </source>
</evidence>